<protein>
    <submittedName>
        <fullName evidence="1">Gp606</fullName>
    </submittedName>
</protein>
<organism evidence="1 2">
    <name type="scientific">Bacillus phage G</name>
    <dbReference type="NCBI Taxonomy" id="2884420"/>
    <lineage>
        <taxon>Viruses</taxon>
        <taxon>Duplodnaviria</taxon>
        <taxon>Heunggongvirae</taxon>
        <taxon>Uroviricota</taxon>
        <taxon>Caudoviricetes</taxon>
        <taxon>Donellivirus</taxon>
        <taxon>Donellivirus gee</taxon>
    </lineage>
</organism>
<sequence length="84" mass="9777">MEKEIDVPEHVIRDIETIRRSGKYNMIDGASVWLEMNNNPSMAKSLLWLAEQRGDYYYVDYKKYVAALGELSDLKKMMNDLANS</sequence>
<evidence type="ECO:0000313" key="2">
    <source>
        <dbReference type="Proteomes" id="UP000009273"/>
    </source>
</evidence>
<reference evidence="1 2" key="1">
    <citation type="submission" date="2011-09" db="EMBL/GenBank/DDBJ databases">
        <authorList>
            <person name="Pope W.H."/>
            <person name="Pedulla M.L."/>
            <person name="Ford M.E."/>
            <person name="Peebles C.L."/>
            <person name="Hatfull G.H."/>
            <person name="Hendrix R.W."/>
        </authorList>
    </citation>
    <scope>NUCLEOTIDE SEQUENCE [LARGE SCALE GENOMIC DNA]</scope>
    <source>
        <strain evidence="1">G</strain>
    </source>
</reference>
<accession>G3MAY6</accession>
<dbReference type="GeneID" id="18563816"/>
<evidence type="ECO:0000313" key="1">
    <source>
        <dbReference type="EMBL" id="AEO93851.1"/>
    </source>
</evidence>
<dbReference type="RefSeq" id="YP_009015898.1">
    <property type="nucleotide sequence ID" value="NC_023719.1"/>
</dbReference>
<dbReference type="KEGG" id="vg:18563816"/>
<proteinExistence type="predicted"/>
<dbReference type="EMBL" id="JN638751">
    <property type="protein sequence ID" value="AEO93851.1"/>
    <property type="molecule type" value="Genomic_DNA"/>
</dbReference>
<keyword evidence="2" id="KW-1185">Reference proteome</keyword>
<gene>
    <name evidence="1" type="primary">606</name>
    <name evidence="1" type="ORF">G_606</name>
</gene>
<name>G3MAY6_9CAUD</name>
<dbReference type="Proteomes" id="UP000009273">
    <property type="component" value="Segment"/>
</dbReference>